<proteinExistence type="predicted"/>
<name>A0ABU7KHA3_9ACTN</name>
<evidence type="ECO:0000313" key="3">
    <source>
        <dbReference type="Proteomes" id="UP001356095"/>
    </source>
</evidence>
<dbReference type="RefSeq" id="WP_330095370.1">
    <property type="nucleotide sequence ID" value="NZ_JAUZMY010000056.1"/>
</dbReference>
<dbReference type="EMBL" id="JAUZMY010000056">
    <property type="protein sequence ID" value="MEE2041615.1"/>
    <property type="molecule type" value="Genomic_DNA"/>
</dbReference>
<accession>A0ABU7KHA3</accession>
<gene>
    <name evidence="2" type="ORF">Q8791_30780</name>
</gene>
<evidence type="ECO:0000313" key="2">
    <source>
        <dbReference type="EMBL" id="MEE2041615.1"/>
    </source>
</evidence>
<feature type="region of interest" description="Disordered" evidence="1">
    <location>
        <begin position="57"/>
        <end position="78"/>
    </location>
</feature>
<comment type="caution">
    <text evidence="2">The sequence shown here is derived from an EMBL/GenBank/DDBJ whole genome shotgun (WGS) entry which is preliminary data.</text>
</comment>
<reference evidence="2 3" key="1">
    <citation type="submission" date="2023-08" db="EMBL/GenBank/DDBJ databases">
        <authorList>
            <person name="Girao M."/>
            <person name="Carvalho M.F."/>
        </authorList>
    </citation>
    <scope>NUCLEOTIDE SEQUENCE [LARGE SCALE GENOMIC DNA]</scope>
    <source>
        <strain evidence="2 3">CT-R113</strain>
    </source>
</reference>
<sequence>MQGSTVAHRERRSRLTGRVWRFVADPETDTEGIPPGEAEAMVERATANAGARARIVLDARHRRRERRRGPEYPSSSEE</sequence>
<protein>
    <submittedName>
        <fullName evidence="2">Uncharacterized protein</fullName>
    </submittedName>
</protein>
<dbReference type="Proteomes" id="UP001356095">
    <property type="component" value="Unassembled WGS sequence"/>
</dbReference>
<evidence type="ECO:0000256" key="1">
    <source>
        <dbReference type="SAM" id="MobiDB-lite"/>
    </source>
</evidence>
<organism evidence="2 3">
    <name type="scientific">Nocardiopsis codii</name>
    <dbReference type="NCBI Taxonomy" id="3065942"/>
    <lineage>
        <taxon>Bacteria</taxon>
        <taxon>Bacillati</taxon>
        <taxon>Actinomycetota</taxon>
        <taxon>Actinomycetes</taxon>
        <taxon>Streptosporangiales</taxon>
        <taxon>Nocardiopsidaceae</taxon>
        <taxon>Nocardiopsis</taxon>
    </lineage>
</organism>
<keyword evidence="3" id="KW-1185">Reference proteome</keyword>